<dbReference type="Pfam" id="PF03656">
    <property type="entry name" value="Pam16"/>
    <property type="match status" value="1"/>
</dbReference>
<organism evidence="14 15">
    <name type="scientific">Cutaneotrichosporon oleaginosum</name>
    <dbReference type="NCBI Taxonomy" id="879819"/>
    <lineage>
        <taxon>Eukaryota</taxon>
        <taxon>Fungi</taxon>
        <taxon>Dikarya</taxon>
        <taxon>Basidiomycota</taxon>
        <taxon>Agaricomycotina</taxon>
        <taxon>Tremellomycetes</taxon>
        <taxon>Trichosporonales</taxon>
        <taxon>Trichosporonaceae</taxon>
        <taxon>Cutaneotrichosporon</taxon>
    </lineage>
</organism>
<evidence type="ECO:0000256" key="2">
    <source>
        <dbReference type="ARBA" id="ARBA00008817"/>
    </source>
</evidence>
<evidence type="ECO:0000256" key="1">
    <source>
        <dbReference type="ARBA" id="ARBA00004637"/>
    </source>
</evidence>
<evidence type="ECO:0000256" key="7">
    <source>
        <dbReference type="ARBA" id="ARBA00022927"/>
    </source>
</evidence>
<evidence type="ECO:0000256" key="8">
    <source>
        <dbReference type="ARBA" id="ARBA00023010"/>
    </source>
</evidence>
<dbReference type="Gene3D" id="1.10.287.110">
    <property type="entry name" value="DnaJ domain"/>
    <property type="match status" value="1"/>
</dbReference>
<evidence type="ECO:0000256" key="10">
    <source>
        <dbReference type="ARBA" id="ARBA00023136"/>
    </source>
</evidence>
<protein>
    <recommendedName>
        <fullName evidence="4">Mitochondrial import inner membrane translocase subunit TIM16</fullName>
    </recommendedName>
    <alternativeName>
        <fullName evidence="3">Mitochondrial import inner membrane translocase subunit tim16</fullName>
    </alternativeName>
    <alternativeName>
        <fullName evidence="11 12">Presequence translocated-associated motor subunit PAM16</fullName>
    </alternativeName>
</protein>
<keyword evidence="7" id="KW-0653">Protein transport</keyword>
<comment type="similarity">
    <text evidence="2">Belongs to the TIM16/PAM16 family.</text>
</comment>
<evidence type="ECO:0000256" key="5">
    <source>
        <dbReference type="ARBA" id="ARBA00022448"/>
    </source>
</evidence>
<feature type="compositionally biased region" description="Low complexity" evidence="13">
    <location>
        <begin position="103"/>
        <end position="113"/>
    </location>
</feature>
<evidence type="ECO:0000256" key="3">
    <source>
        <dbReference type="ARBA" id="ARBA00013571"/>
    </source>
</evidence>
<keyword evidence="6" id="KW-0999">Mitochondrion inner membrane</keyword>
<keyword evidence="8" id="KW-0811">Translocation</keyword>
<reference evidence="14 15" key="1">
    <citation type="submission" date="2015-03" db="EMBL/GenBank/DDBJ databases">
        <title>Genomics and transcriptomics of the oil-accumulating basidiomycete yeast T. oleaginosus allow insights into substrate utilization and the diverse evolutionary trajectories of mating systems in fungi.</title>
        <authorList>
            <consortium name="DOE Joint Genome Institute"/>
            <person name="Kourist R."/>
            <person name="Kracht O."/>
            <person name="Bracharz F."/>
            <person name="Lipzen A."/>
            <person name="Nolan M."/>
            <person name="Ohm R."/>
            <person name="Grigoriev I."/>
            <person name="Sun S."/>
            <person name="Heitman J."/>
            <person name="Bruck T."/>
            <person name="Nowrousian M."/>
        </authorList>
    </citation>
    <scope>NUCLEOTIDE SEQUENCE [LARGE SCALE GENOMIC DNA]</scope>
    <source>
        <strain evidence="14 15">IBC0246</strain>
    </source>
</reference>
<dbReference type="Proteomes" id="UP000053611">
    <property type="component" value="Unassembled WGS sequence"/>
</dbReference>
<evidence type="ECO:0000313" key="15">
    <source>
        <dbReference type="Proteomes" id="UP000053611"/>
    </source>
</evidence>
<dbReference type="InterPro" id="IPR036869">
    <property type="entry name" value="J_dom_sf"/>
</dbReference>
<feature type="compositionally biased region" description="Low complexity" evidence="13">
    <location>
        <begin position="146"/>
        <end position="166"/>
    </location>
</feature>
<keyword evidence="5" id="KW-0813">Transport</keyword>
<dbReference type="PANTHER" id="PTHR12388:SF0">
    <property type="entry name" value="MITOCHONDRIAL IMPORT INNER MEMBRANE TRANSLOCASE SUBUNIT TIM16"/>
    <property type="match status" value="1"/>
</dbReference>
<feature type="compositionally biased region" description="Basic and acidic residues" evidence="13">
    <location>
        <begin position="133"/>
        <end position="145"/>
    </location>
</feature>
<dbReference type="GO" id="GO:0030150">
    <property type="term" value="P:protein import into mitochondrial matrix"/>
    <property type="evidence" value="ECO:0007669"/>
    <property type="project" value="InterPro"/>
</dbReference>
<feature type="region of interest" description="Disordered" evidence="13">
    <location>
        <begin position="23"/>
        <end position="59"/>
    </location>
</feature>
<evidence type="ECO:0000256" key="9">
    <source>
        <dbReference type="ARBA" id="ARBA00023128"/>
    </source>
</evidence>
<dbReference type="PANTHER" id="PTHR12388">
    <property type="entry name" value="MITOCHONDRIA ASSOCIATED GRANULOCYTE MACROPHAGE CSF SIGNALING MOLECULE"/>
    <property type="match status" value="1"/>
</dbReference>
<evidence type="ECO:0000256" key="6">
    <source>
        <dbReference type="ARBA" id="ARBA00022792"/>
    </source>
</evidence>
<evidence type="ECO:0000256" key="13">
    <source>
        <dbReference type="SAM" id="MobiDB-lite"/>
    </source>
</evidence>
<feature type="region of interest" description="Disordered" evidence="13">
    <location>
        <begin position="87"/>
        <end position="177"/>
    </location>
</feature>
<dbReference type="AlphaFoldDB" id="A0A0J0XRN0"/>
<gene>
    <name evidence="14" type="ORF">CC85DRAFT_284259</name>
</gene>
<feature type="compositionally biased region" description="Low complexity" evidence="13">
    <location>
        <begin position="23"/>
        <end position="32"/>
    </location>
</feature>
<evidence type="ECO:0000256" key="12">
    <source>
        <dbReference type="ARBA" id="ARBA00031407"/>
    </source>
</evidence>
<evidence type="ECO:0000256" key="4">
    <source>
        <dbReference type="ARBA" id="ARBA00020721"/>
    </source>
</evidence>
<keyword evidence="10" id="KW-0472">Membrane</keyword>
<dbReference type="STRING" id="879819.A0A0J0XRN0"/>
<name>A0A0J0XRN0_9TREE</name>
<feature type="compositionally biased region" description="Basic and acidic residues" evidence="13">
    <location>
        <begin position="167"/>
        <end position="177"/>
    </location>
</feature>
<dbReference type="EMBL" id="KQ087192">
    <property type="protein sequence ID" value="KLT43748.1"/>
    <property type="molecule type" value="Genomic_DNA"/>
</dbReference>
<evidence type="ECO:0000313" key="14">
    <source>
        <dbReference type="EMBL" id="KLT43748.1"/>
    </source>
</evidence>
<keyword evidence="9" id="KW-0496">Mitochondrion</keyword>
<dbReference type="InterPro" id="IPR005341">
    <property type="entry name" value="Tim16"/>
</dbReference>
<proteinExistence type="inferred from homology"/>
<dbReference type="OrthoDB" id="10262892at2759"/>
<accession>A0A0J0XRN0</accession>
<dbReference type="GO" id="GO:0005744">
    <property type="term" value="C:TIM23 mitochondrial import inner membrane translocase complex"/>
    <property type="evidence" value="ECO:0007669"/>
    <property type="project" value="InterPro"/>
</dbReference>
<keyword evidence="15" id="KW-1185">Reference proteome</keyword>
<dbReference type="GeneID" id="28983280"/>
<evidence type="ECO:0000256" key="11">
    <source>
        <dbReference type="ARBA" id="ARBA00030422"/>
    </source>
</evidence>
<sequence>MSAPRAIAQLVVDSIRITGKAFAAAGRQAMANARHRPEAPDAGPSGPGGGSKSVTQDLGMSLEEAHMILNVKKEESMEKILESYERIFAANGPPPPPKEKEAVGAQAGAQNARQRSKAKGPTHSHYLQSKVYRALERIKAEREGQEAAAEAAPEAAAAEGAAPEGAPEGKKDAEGKQ</sequence>
<comment type="subcellular location">
    <subcellularLocation>
        <location evidence="1">Mitochondrion inner membrane</location>
        <topology evidence="1">Peripheral membrane protein</topology>
    </subcellularLocation>
</comment>